<comment type="pathway">
    <text evidence="1">Amine and polyamine biosynthesis; spermidine biosynthesis; spermidine from putrescine: step 1/1.</text>
</comment>
<name>A0AAX4PL62_9CHLO</name>
<proteinExistence type="inferred from homology"/>
<keyword evidence="4" id="KW-0017">Alkaloid metabolism</keyword>
<evidence type="ECO:0000256" key="3">
    <source>
        <dbReference type="ARBA" id="ARBA00012455"/>
    </source>
</evidence>
<evidence type="ECO:0000256" key="4">
    <source>
        <dbReference type="ARBA" id="ARBA00022589"/>
    </source>
</evidence>
<dbReference type="Proteomes" id="UP001472866">
    <property type="component" value="Chromosome 18"/>
</dbReference>
<evidence type="ECO:0000313" key="12">
    <source>
        <dbReference type="Proteomes" id="UP001472866"/>
    </source>
</evidence>
<dbReference type="EC" id="2.5.1.16" evidence="3"/>
<feature type="active site" description="Proton acceptor" evidence="8">
    <location>
        <position position="191"/>
    </location>
</feature>
<dbReference type="CDD" id="cd02440">
    <property type="entry name" value="AdoMet_MTases"/>
    <property type="match status" value="1"/>
</dbReference>
<dbReference type="Gene3D" id="3.40.50.150">
    <property type="entry name" value="Vaccinia Virus protein VP39"/>
    <property type="match status" value="1"/>
</dbReference>
<evidence type="ECO:0000256" key="2">
    <source>
        <dbReference type="ARBA" id="ARBA00007867"/>
    </source>
</evidence>
<dbReference type="NCBIfam" id="TIGR00417">
    <property type="entry name" value="speE"/>
    <property type="match status" value="1"/>
</dbReference>
<dbReference type="PROSITE" id="PS51006">
    <property type="entry name" value="PABS_2"/>
    <property type="match status" value="1"/>
</dbReference>
<evidence type="ECO:0000256" key="1">
    <source>
        <dbReference type="ARBA" id="ARBA00005123"/>
    </source>
</evidence>
<keyword evidence="5 8" id="KW-0808">Transferase</keyword>
<dbReference type="InterPro" id="IPR001045">
    <property type="entry name" value="Spermi_synthase"/>
</dbReference>
<dbReference type="AlphaFoldDB" id="A0AAX4PL62"/>
<dbReference type="InterPro" id="IPR037163">
    <property type="entry name" value="Spermidine_synt_N_sf"/>
</dbReference>
<evidence type="ECO:0000256" key="9">
    <source>
        <dbReference type="RuleBase" id="RU003836"/>
    </source>
</evidence>
<dbReference type="GO" id="GO:0009820">
    <property type="term" value="P:alkaloid metabolic process"/>
    <property type="evidence" value="ECO:0007669"/>
    <property type="project" value="UniProtKB-KW"/>
</dbReference>
<keyword evidence="8" id="KW-0620">Polyamine biosynthesis</keyword>
<accession>A0AAX4PL62</accession>
<dbReference type="InterPro" id="IPR030373">
    <property type="entry name" value="PABS_CS"/>
</dbReference>
<dbReference type="InterPro" id="IPR035246">
    <property type="entry name" value="Spermidine_synt_N"/>
</dbReference>
<sequence>MSNEDEASRLTKLKQTAASSVAEIGSLSVNDKNEIWFAELSEMWPGQAFTIQVKQVLFHEKSKYQDVLVFESFEYGNVLVLDGVIQCTDRDEFSYQEMITHLPLCSLRRQARKVLVIGGGDGGVLREITRHEHVETIEICELDEMVPRVAKEFFPKMAAGFDDPRVKCHFMDGFKFLAEVEPGTYDAIIVDSSDPVGPAASLFQKPFFDLVHRALSDEGVVCTQAESIWLHLDIIRELHSLCLEVFQGGTVSYAYCTIPTYPSGQIGFMMSTKAGKVDFSDPKQALSDESSALLRYYSPEIHRASFLLPRFAKDALNL</sequence>
<dbReference type="Gene3D" id="2.30.140.10">
    <property type="entry name" value="Spermidine synthase, tetramerisation domain"/>
    <property type="match status" value="1"/>
</dbReference>
<dbReference type="Pfam" id="PF01564">
    <property type="entry name" value="Spermine_synth"/>
    <property type="match status" value="1"/>
</dbReference>
<evidence type="ECO:0000256" key="6">
    <source>
        <dbReference type="ARBA" id="ARBA00034114"/>
    </source>
</evidence>
<dbReference type="HAMAP" id="MF_00198">
    <property type="entry name" value="Spermidine_synth"/>
    <property type="match status" value="1"/>
</dbReference>
<dbReference type="GO" id="GO:0004766">
    <property type="term" value="F:spermidine synthase activity"/>
    <property type="evidence" value="ECO:0007669"/>
    <property type="project" value="UniProtKB-EC"/>
</dbReference>
<evidence type="ECO:0000256" key="8">
    <source>
        <dbReference type="PROSITE-ProRule" id="PRU00354"/>
    </source>
</evidence>
<evidence type="ECO:0000256" key="5">
    <source>
        <dbReference type="ARBA" id="ARBA00022679"/>
    </source>
</evidence>
<dbReference type="GO" id="GO:0008295">
    <property type="term" value="P:spermidine biosynthetic process"/>
    <property type="evidence" value="ECO:0007669"/>
    <property type="project" value="TreeGrafter"/>
</dbReference>
<dbReference type="GO" id="GO:0005829">
    <property type="term" value="C:cytosol"/>
    <property type="evidence" value="ECO:0007669"/>
    <property type="project" value="TreeGrafter"/>
</dbReference>
<evidence type="ECO:0000256" key="7">
    <source>
        <dbReference type="ARBA" id="ARBA00049307"/>
    </source>
</evidence>
<dbReference type="InterPro" id="IPR029063">
    <property type="entry name" value="SAM-dependent_MTases_sf"/>
</dbReference>
<evidence type="ECO:0000259" key="10">
    <source>
        <dbReference type="PROSITE" id="PS51006"/>
    </source>
</evidence>
<protein>
    <recommendedName>
        <fullName evidence="3">spermidine synthase</fullName>
        <ecNumber evidence="3">2.5.1.16</ecNumber>
    </recommendedName>
</protein>
<gene>
    <name evidence="11" type="ORF">HKI87_18g86960</name>
</gene>
<dbReference type="Pfam" id="PF17284">
    <property type="entry name" value="Spermine_synt_N"/>
    <property type="match status" value="1"/>
</dbReference>
<keyword evidence="12" id="KW-1185">Reference proteome</keyword>
<reference evidence="11 12" key="1">
    <citation type="submission" date="2024-03" db="EMBL/GenBank/DDBJ databases">
        <title>Complete genome sequence of the green alga Chloropicon roscoffensis RCC1871.</title>
        <authorList>
            <person name="Lemieux C."/>
            <person name="Pombert J.-F."/>
            <person name="Otis C."/>
            <person name="Turmel M."/>
        </authorList>
    </citation>
    <scope>NUCLEOTIDE SEQUENCE [LARGE SCALE GENOMIC DNA]</scope>
    <source>
        <strain evidence="11 12">RCC1871</strain>
    </source>
</reference>
<dbReference type="GO" id="GO:0009753">
    <property type="term" value="P:response to jasmonic acid"/>
    <property type="evidence" value="ECO:0007669"/>
    <property type="project" value="UniProtKB-ARBA"/>
</dbReference>
<comment type="pathway">
    <text evidence="6">Alkaloid biosynthesis; nicotine biosynthesis.</text>
</comment>
<dbReference type="NCBIfam" id="NF002010">
    <property type="entry name" value="PRK00811.1"/>
    <property type="match status" value="1"/>
</dbReference>
<dbReference type="FunFam" id="3.40.50.150:FF:000013">
    <property type="entry name" value="Spermidine synthase"/>
    <property type="match status" value="1"/>
</dbReference>
<dbReference type="SUPFAM" id="SSF53335">
    <property type="entry name" value="S-adenosyl-L-methionine-dependent methyltransferases"/>
    <property type="match status" value="1"/>
</dbReference>
<dbReference type="FunFam" id="2.30.140.10:FF:000001">
    <property type="entry name" value="SPE3p Spermidine synthase"/>
    <property type="match status" value="1"/>
</dbReference>
<comment type="similarity">
    <text evidence="2 9">Belongs to the spermidine/spermine synthase family.</text>
</comment>
<organism evidence="11 12">
    <name type="scientific">Chloropicon roscoffensis</name>
    <dbReference type="NCBI Taxonomy" id="1461544"/>
    <lineage>
        <taxon>Eukaryota</taxon>
        <taxon>Viridiplantae</taxon>
        <taxon>Chlorophyta</taxon>
        <taxon>Chloropicophyceae</taxon>
        <taxon>Chloropicales</taxon>
        <taxon>Chloropicaceae</taxon>
        <taxon>Chloropicon</taxon>
    </lineage>
</organism>
<dbReference type="PANTHER" id="PTHR11558:SF11">
    <property type="entry name" value="SPERMIDINE SYNTHASE"/>
    <property type="match status" value="1"/>
</dbReference>
<feature type="domain" description="PABS" evidence="10">
    <location>
        <begin position="34"/>
        <end position="273"/>
    </location>
</feature>
<dbReference type="EMBL" id="CP151518">
    <property type="protein sequence ID" value="WZN67124.1"/>
    <property type="molecule type" value="Genomic_DNA"/>
</dbReference>
<evidence type="ECO:0000313" key="11">
    <source>
        <dbReference type="EMBL" id="WZN67124.1"/>
    </source>
</evidence>
<dbReference type="PANTHER" id="PTHR11558">
    <property type="entry name" value="SPERMIDINE/SPERMINE SYNTHASE"/>
    <property type="match status" value="1"/>
</dbReference>
<dbReference type="PROSITE" id="PS01330">
    <property type="entry name" value="PABS_1"/>
    <property type="match status" value="1"/>
</dbReference>
<dbReference type="InterPro" id="IPR030374">
    <property type="entry name" value="PABS"/>
</dbReference>
<comment type="catalytic activity">
    <reaction evidence="7">
        <text>S-adenosyl 3-(methylsulfanyl)propylamine + putrescine = S-methyl-5'-thioadenosine + spermidine + H(+)</text>
        <dbReference type="Rhea" id="RHEA:12721"/>
        <dbReference type="ChEBI" id="CHEBI:15378"/>
        <dbReference type="ChEBI" id="CHEBI:17509"/>
        <dbReference type="ChEBI" id="CHEBI:57443"/>
        <dbReference type="ChEBI" id="CHEBI:57834"/>
        <dbReference type="ChEBI" id="CHEBI:326268"/>
        <dbReference type="EC" id="2.5.1.16"/>
    </reaction>
</comment>